<dbReference type="Gene3D" id="3.30.70.980">
    <property type="match status" value="2"/>
</dbReference>
<dbReference type="InterPro" id="IPR048300">
    <property type="entry name" value="TACO1_YebC-like_2nd/3rd_dom"/>
</dbReference>
<dbReference type="GO" id="GO:0005829">
    <property type="term" value="C:cytosol"/>
    <property type="evidence" value="ECO:0007669"/>
    <property type="project" value="TreeGrafter"/>
</dbReference>
<dbReference type="SUPFAM" id="SSF75625">
    <property type="entry name" value="YebC-like"/>
    <property type="match status" value="1"/>
</dbReference>
<dbReference type="HAMAP" id="MF_00693">
    <property type="entry name" value="Transcrip_reg_TACO1"/>
    <property type="match status" value="1"/>
</dbReference>
<evidence type="ECO:0000256" key="5">
    <source>
        <dbReference type="ARBA" id="ARBA00023163"/>
    </source>
</evidence>
<evidence type="ECO:0000259" key="7">
    <source>
        <dbReference type="Pfam" id="PF01709"/>
    </source>
</evidence>
<evidence type="ECO:0000256" key="1">
    <source>
        <dbReference type="ARBA" id="ARBA00008724"/>
    </source>
</evidence>
<evidence type="ECO:0000256" key="3">
    <source>
        <dbReference type="ARBA" id="ARBA00023015"/>
    </source>
</evidence>
<dbReference type="Gene3D" id="1.10.10.200">
    <property type="match status" value="1"/>
</dbReference>
<proteinExistence type="inferred from homology"/>
<comment type="caution">
    <text evidence="9">The sequence shown here is derived from an EMBL/GenBank/DDBJ whole genome shotgun (WGS) entry which is preliminary data.</text>
</comment>
<accession>A0A652YKL3</accession>
<dbReference type="InterPro" id="IPR049083">
    <property type="entry name" value="TACO1_YebC_N"/>
</dbReference>
<gene>
    <name evidence="9" type="ORF">FNL38_10728</name>
</gene>
<keyword evidence="3 6" id="KW-0805">Transcription regulation</keyword>
<dbReference type="PANTHER" id="PTHR12532">
    <property type="entry name" value="TRANSLATIONAL ACTIVATOR OF CYTOCHROME C OXIDASE 1"/>
    <property type="match status" value="1"/>
</dbReference>
<dbReference type="GO" id="GO:0003677">
    <property type="term" value="F:DNA binding"/>
    <property type="evidence" value="ECO:0007669"/>
    <property type="project" value="UniProtKB-UniRule"/>
</dbReference>
<dbReference type="InterPro" id="IPR002876">
    <property type="entry name" value="Transcrip_reg_TACO1-like"/>
</dbReference>
<dbReference type="NCBIfam" id="TIGR01033">
    <property type="entry name" value="YebC/PmpR family DNA-binding transcriptional regulator"/>
    <property type="match status" value="1"/>
</dbReference>
<feature type="domain" description="TACO1/YebC-like N-terminal" evidence="8">
    <location>
        <begin position="5"/>
        <end position="76"/>
    </location>
</feature>
<evidence type="ECO:0000256" key="2">
    <source>
        <dbReference type="ARBA" id="ARBA00022490"/>
    </source>
</evidence>
<dbReference type="Pfam" id="PF20772">
    <property type="entry name" value="TACO1_YebC_N"/>
    <property type="match status" value="1"/>
</dbReference>
<name>A0A652YKL3_NOCGL</name>
<dbReference type="NCBIfam" id="NF009044">
    <property type="entry name" value="PRK12378.1"/>
    <property type="match status" value="1"/>
</dbReference>
<feature type="domain" description="TACO1/YebC-like second and third" evidence="7">
    <location>
        <begin position="84"/>
        <end position="238"/>
    </location>
</feature>
<dbReference type="AlphaFoldDB" id="A0A652YKL3"/>
<protein>
    <recommendedName>
        <fullName evidence="6">Probable transcriptional regulatory protein FNL38_10728</fullName>
    </recommendedName>
</protein>
<sequence length="251" mass="26862">MSGHSKWATTKHKKAVIDARRGKSFAKLIKNIEVAARTGGGDPTGNPTLFDAIQKAKKTSVPNDNIERARKRGAGEEAGGADWQTIMYEGYGPNGVAVLIECLTDNRNRAAGEVRTAMTRNGGNLADPGSVSYLFARKGVVTLEKNGQSEDDVLMAVLDAGAEEVTDLGETFEIVCEPQDLVAVRSALQEAGIDYDSAEADFRASVEVPLDVDGARKIFKLVDALEDSDDVQNVYTNIDLSDEVLAALDAD</sequence>
<keyword evidence="5 6" id="KW-0804">Transcription</keyword>
<dbReference type="InterPro" id="IPR026564">
    <property type="entry name" value="Transcrip_reg_TACO1-like_dom3"/>
</dbReference>
<organism evidence="9">
    <name type="scientific">Nocardia globerula</name>
    <dbReference type="NCBI Taxonomy" id="1818"/>
    <lineage>
        <taxon>Bacteria</taxon>
        <taxon>Bacillati</taxon>
        <taxon>Actinomycetota</taxon>
        <taxon>Actinomycetes</taxon>
        <taxon>Mycobacteriales</taxon>
        <taxon>Nocardiaceae</taxon>
        <taxon>Nocardia</taxon>
    </lineage>
</organism>
<evidence type="ECO:0000256" key="6">
    <source>
        <dbReference type="HAMAP-Rule" id="MF_00693"/>
    </source>
</evidence>
<dbReference type="EMBL" id="VNIQ01000007">
    <property type="protein sequence ID" value="TYQ01613.1"/>
    <property type="molecule type" value="Genomic_DNA"/>
</dbReference>
<evidence type="ECO:0000313" key="9">
    <source>
        <dbReference type="EMBL" id="TYQ01613.1"/>
    </source>
</evidence>
<dbReference type="Pfam" id="PF01709">
    <property type="entry name" value="Transcrip_reg"/>
    <property type="match status" value="1"/>
</dbReference>
<dbReference type="NCBIfam" id="NF001030">
    <property type="entry name" value="PRK00110.1"/>
    <property type="match status" value="1"/>
</dbReference>
<comment type="similarity">
    <text evidence="1 6">Belongs to the TACO1 family.</text>
</comment>
<dbReference type="InterPro" id="IPR017856">
    <property type="entry name" value="Integrase-like_N"/>
</dbReference>
<dbReference type="PANTHER" id="PTHR12532:SF6">
    <property type="entry name" value="TRANSCRIPTIONAL REGULATORY PROTEIN YEBC-RELATED"/>
    <property type="match status" value="1"/>
</dbReference>
<dbReference type="GO" id="GO:0006355">
    <property type="term" value="P:regulation of DNA-templated transcription"/>
    <property type="evidence" value="ECO:0007669"/>
    <property type="project" value="UniProtKB-UniRule"/>
</dbReference>
<dbReference type="FunFam" id="1.10.10.200:FF:000002">
    <property type="entry name" value="Probable transcriptional regulatory protein CLM62_37755"/>
    <property type="match status" value="1"/>
</dbReference>
<evidence type="ECO:0000256" key="4">
    <source>
        <dbReference type="ARBA" id="ARBA00023125"/>
    </source>
</evidence>
<keyword evidence="2 6" id="KW-0963">Cytoplasm</keyword>
<comment type="subcellular location">
    <subcellularLocation>
        <location evidence="6">Cytoplasm</location>
    </subcellularLocation>
</comment>
<dbReference type="InterPro" id="IPR029072">
    <property type="entry name" value="YebC-like"/>
</dbReference>
<keyword evidence="4 6" id="KW-0238">DNA-binding</keyword>
<evidence type="ECO:0000259" key="8">
    <source>
        <dbReference type="Pfam" id="PF20772"/>
    </source>
</evidence>
<reference evidence="9" key="1">
    <citation type="submission" date="2019-07" db="EMBL/GenBank/DDBJ databases">
        <title>Genomic Encyclopedia of Type Strains, Phase IV (KMG-IV): sequencing the most valuable type-strain genomes for metagenomic binning, comparative biology and taxonomic classification.</title>
        <authorList>
            <person name="Goeker M."/>
        </authorList>
    </citation>
    <scope>NUCLEOTIDE SEQUENCE</scope>
    <source>
        <strain evidence="9">DSM 44596</strain>
    </source>
</reference>